<dbReference type="OrthoDB" id="6972527at2"/>
<dbReference type="AlphaFoldDB" id="A0A3M4MAM9"/>
<sequence length="232" mass="26437">MTLINTCVASQDALSSSDSSVMLWSIKTFDCSPKELLILHILSISVNLLPFLFCTWLLWDDLPELMGLLISFGCAAVIYSTYLIVFLARQKTVFNYHIKRLSGYLEYYDYYPNFAGPLFKGIAIFAMLLFLGVALFSGSLLFLIGPAAIALGAARFLLNWENKIHNEQSLPWSEHNFVTIDRKRSIIVIHCTDITTGFVAHLPSKELFEQYLQFLHSVLPSTAEFMEKSWEW</sequence>
<reference evidence="2 3" key="1">
    <citation type="submission" date="2018-08" db="EMBL/GenBank/DDBJ databases">
        <title>Recombination of ecologically and evolutionarily significant loci maintains genetic cohesion in the Pseudomonas syringae species complex.</title>
        <authorList>
            <person name="Dillon M."/>
            <person name="Thakur S."/>
            <person name="Almeida R.N.D."/>
            <person name="Weir B.S."/>
            <person name="Guttman D.S."/>
        </authorList>
    </citation>
    <scope>NUCLEOTIDE SEQUENCE [LARGE SCALE GENOMIC DNA]</scope>
    <source>
        <strain evidence="2 3">ICMP 3353</strain>
    </source>
</reference>
<comment type="caution">
    <text evidence="2">The sequence shown here is derived from an EMBL/GenBank/DDBJ whole genome shotgun (WGS) entry which is preliminary data.</text>
</comment>
<accession>A0A3M4MAM9</accession>
<evidence type="ECO:0000313" key="3">
    <source>
        <dbReference type="Proteomes" id="UP000277236"/>
    </source>
</evidence>
<organism evidence="2 3">
    <name type="scientific">Pseudomonas cichorii</name>
    <dbReference type="NCBI Taxonomy" id="36746"/>
    <lineage>
        <taxon>Bacteria</taxon>
        <taxon>Pseudomonadati</taxon>
        <taxon>Pseudomonadota</taxon>
        <taxon>Gammaproteobacteria</taxon>
        <taxon>Pseudomonadales</taxon>
        <taxon>Pseudomonadaceae</taxon>
        <taxon>Pseudomonas</taxon>
    </lineage>
</organism>
<gene>
    <name evidence="2" type="ORF">ALQ04_03801</name>
</gene>
<proteinExistence type="predicted"/>
<evidence type="ECO:0000256" key="1">
    <source>
        <dbReference type="SAM" id="Phobius"/>
    </source>
</evidence>
<feature type="transmembrane region" description="Helical" evidence="1">
    <location>
        <begin position="36"/>
        <end position="59"/>
    </location>
</feature>
<keyword evidence="1" id="KW-1133">Transmembrane helix</keyword>
<dbReference type="Proteomes" id="UP000277236">
    <property type="component" value="Unassembled WGS sequence"/>
</dbReference>
<name>A0A3M4MAM9_PSECI</name>
<dbReference type="RefSeq" id="WP_122314058.1">
    <property type="nucleotide sequence ID" value="NZ_RBRE01000008.1"/>
</dbReference>
<protein>
    <recommendedName>
        <fullName evidence="4">Permease</fullName>
    </recommendedName>
</protein>
<dbReference type="EMBL" id="RBRE01000008">
    <property type="protein sequence ID" value="RMQ50623.1"/>
    <property type="molecule type" value="Genomic_DNA"/>
</dbReference>
<evidence type="ECO:0000313" key="2">
    <source>
        <dbReference type="EMBL" id="RMQ50623.1"/>
    </source>
</evidence>
<feature type="transmembrane region" description="Helical" evidence="1">
    <location>
        <begin position="65"/>
        <end position="89"/>
    </location>
</feature>
<keyword evidence="1" id="KW-0812">Transmembrane</keyword>
<feature type="transmembrane region" description="Helical" evidence="1">
    <location>
        <begin position="140"/>
        <end position="158"/>
    </location>
</feature>
<keyword evidence="1" id="KW-0472">Membrane</keyword>
<evidence type="ECO:0008006" key="4">
    <source>
        <dbReference type="Google" id="ProtNLM"/>
    </source>
</evidence>
<feature type="transmembrane region" description="Helical" evidence="1">
    <location>
        <begin position="110"/>
        <end position="134"/>
    </location>
</feature>